<protein>
    <recommendedName>
        <fullName evidence="2">ODP domain-containing protein</fullName>
    </recommendedName>
</protein>
<gene>
    <name evidence="3" type="ORF">U1T56_18550</name>
</gene>
<organism evidence="3 4">
    <name type="scientific">Benzoatithermus flavus</name>
    <dbReference type="NCBI Taxonomy" id="3108223"/>
    <lineage>
        <taxon>Bacteria</taxon>
        <taxon>Pseudomonadati</taxon>
        <taxon>Pseudomonadota</taxon>
        <taxon>Alphaproteobacteria</taxon>
        <taxon>Geminicoccales</taxon>
        <taxon>Geminicoccaceae</taxon>
        <taxon>Benzoatithermus</taxon>
    </lineage>
</organism>
<comment type="caution">
    <text evidence="3">The sequence shown here is derived from an EMBL/GenBank/DDBJ whole genome shotgun (WGS) entry which is preliminary data.</text>
</comment>
<evidence type="ECO:0000259" key="2">
    <source>
        <dbReference type="Pfam" id="PF19583"/>
    </source>
</evidence>
<dbReference type="InterPro" id="IPR036866">
    <property type="entry name" value="RibonucZ/Hydroxyglut_hydro"/>
</dbReference>
<sequence length="270" mass="28784">MDTRIAEIADGIYRLSTFVPEIAPPAGFTFNQFLVLGDEPLLFHTGLRRMFPLVRDAVARILPPERLRWIAFGHYEADECGAMNEWLAVAPQTQVAHGQTACLVSLNDIADRAPRILADGEVIELGGGRRVRYLDTPHVPHGWDAGLMLEEGSGTLLCGDLFTQLGDGPALTEGDVVGPAIAAEELFRYSSLSPGMGATIRRLAGLSPRTLALMHGPSFAGDGATALAALADDYDRRIRAALARGPAPLQPSGAADGHGLQVPSRAEDTI</sequence>
<feature type="domain" description="ODP" evidence="2">
    <location>
        <begin position="29"/>
        <end position="166"/>
    </location>
</feature>
<keyword evidence="4" id="KW-1185">Reference proteome</keyword>
<dbReference type="Gene3D" id="3.60.15.10">
    <property type="entry name" value="Ribonuclease Z/Hydroxyacylglutathione hydrolase-like"/>
    <property type="match status" value="1"/>
</dbReference>
<name>A0ABU8XXK9_9PROT</name>
<dbReference type="SUPFAM" id="SSF56281">
    <property type="entry name" value="Metallo-hydrolase/oxidoreductase"/>
    <property type="match status" value="1"/>
</dbReference>
<dbReference type="Pfam" id="PF19583">
    <property type="entry name" value="ODP"/>
    <property type="match status" value="1"/>
</dbReference>
<dbReference type="EMBL" id="JBBLZC010000022">
    <property type="protein sequence ID" value="MEK0085158.1"/>
    <property type="molecule type" value="Genomic_DNA"/>
</dbReference>
<accession>A0ABU8XXK9</accession>
<evidence type="ECO:0000256" key="1">
    <source>
        <dbReference type="SAM" id="MobiDB-lite"/>
    </source>
</evidence>
<dbReference type="RefSeq" id="WP_418161005.1">
    <property type="nucleotide sequence ID" value="NZ_JBBLZC010000022.1"/>
</dbReference>
<feature type="region of interest" description="Disordered" evidence="1">
    <location>
        <begin position="246"/>
        <end position="270"/>
    </location>
</feature>
<proteinExistence type="predicted"/>
<dbReference type="InterPro" id="IPR045761">
    <property type="entry name" value="ODP_dom"/>
</dbReference>
<dbReference type="Proteomes" id="UP001375743">
    <property type="component" value="Unassembled WGS sequence"/>
</dbReference>
<evidence type="ECO:0000313" key="3">
    <source>
        <dbReference type="EMBL" id="MEK0085158.1"/>
    </source>
</evidence>
<evidence type="ECO:0000313" key="4">
    <source>
        <dbReference type="Proteomes" id="UP001375743"/>
    </source>
</evidence>
<reference evidence="3 4" key="1">
    <citation type="submission" date="2024-01" db="EMBL/GenBank/DDBJ databases">
        <title>Multi-omics insights into the function and evolution of sodium benzoate biodegradation pathways in Benzoatithermus flavus gen. nov., sp. nov. from hot spring.</title>
        <authorList>
            <person name="Hu C.-J."/>
            <person name="Li W.-J."/>
        </authorList>
    </citation>
    <scope>NUCLEOTIDE SEQUENCE [LARGE SCALE GENOMIC DNA]</scope>
    <source>
        <strain evidence="3 4">SYSU G07066</strain>
    </source>
</reference>